<accession>A0A6A4IDK6</accession>
<sequence>MSIHIELPVELYEQIIDFALDSQERSKSIADILNFALVCRLWTQRSRYHLELSLDESRVKFQKLQRFTDLCNHPSCTLHYVGALSVSNTGNTRIGLERRPQDHKAANALFSRRFHSKGREAILESVFTQLKTLTIGYLGKFLTKLLKLADYKLIRVIYLFRMVDLERCVS</sequence>
<keyword evidence="2" id="KW-1185">Reference proteome</keyword>
<dbReference type="Proteomes" id="UP000799118">
    <property type="component" value="Unassembled WGS sequence"/>
</dbReference>
<protein>
    <recommendedName>
        <fullName evidence="3">F-box domain-containing protein</fullName>
    </recommendedName>
</protein>
<evidence type="ECO:0000313" key="1">
    <source>
        <dbReference type="EMBL" id="KAE9406884.1"/>
    </source>
</evidence>
<proteinExistence type="predicted"/>
<gene>
    <name evidence="1" type="ORF">BT96DRAFT_191550</name>
</gene>
<evidence type="ECO:0008006" key="3">
    <source>
        <dbReference type="Google" id="ProtNLM"/>
    </source>
</evidence>
<dbReference type="AlphaFoldDB" id="A0A6A4IDK6"/>
<reference evidence="1" key="1">
    <citation type="journal article" date="2019" name="Environ. Microbiol.">
        <title>Fungal ecological strategies reflected in gene transcription - a case study of two litter decomposers.</title>
        <authorList>
            <person name="Barbi F."/>
            <person name="Kohler A."/>
            <person name="Barry K."/>
            <person name="Baskaran P."/>
            <person name="Daum C."/>
            <person name="Fauchery L."/>
            <person name="Ihrmark K."/>
            <person name="Kuo A."/>
            <person name="LaButti K."/>
            <person name="Lipzen A."/>
            <person name="Morin E."/>
            <person name="Grigoriev I.V."/>
            <person name="Henrissat B."/>
            <person name="Lindahl B."/>
            <person name="Martin F."/>
        </authorList>
    </citation>
    <scope>NUCLEOTIDE SEQUENCE</scope>
    <source>
        <strain evidence="1">JB14</strain>
    </source>
</reference>
<evidence type="ECO:0000313" key="2">
    <source>
        <dbReference type="Proteomes" id="UP000799118"/>
    </source>
</evidence>
<organism evidence="1 2">
    <name type="scientific">Gymnopus androsaceus JB14</name>
    <dbReference type="NCBI Taxonomy" id="1447944"/>
    <lineage>
        <taxon>Eukaryota</taxon>
        <taxon>Fungi</taxon>
        <taxon>Dikarya</taxon>
        <taxon>Basidiomycota</taxon>
        <taxon>Agaricomycotina</taxon>
        <taxon>Agaricomycetes</taxon>
        <taxon>Agaricomycetidae</taxon>
        <taxon>Agaricales</taxon>
        <taxon>Marasmiineae</taxon>
        <taxon>Omphalotaceae</taxon>
        <taxon>Gymnopus</taxon>
    </lineage>
</organism>
<dbReference type="OrthoDB" id="2788229at2759"/>
<dbReference type="EMBL" id="ML769399">
    <property type="protein sequence ID" value="KAE9406884.1"/>
    <property type="molecule type" value="Genomic_DNA"/>
</dbReference>
<name>A0A6A4IDK6_9AGAR</name>